<comment type="caution">
    <text evidence="1">The sequence shown here is derived from an EMBL/GenBank/DDBJ whole genome shotgun (WGS) entry which is preliminary data.</text>
</comment>
<organism evidence="1 2">
    <name type="scientific">Virgibacillus kekensis</name>
    <dbReference type="NCBI Taxonomy" id="202261"/>
    <lineage>
        <taxon>Bacteria</taxon>
        <taxon>Bacillati</taxon>
        <taxon>Bacillota</taxon>
        <taxon>Bacilli</taxon>
        <taxon>Bacillales</taxon>
        <taxon>Bacillaceae</taxon>
        <taxon>Virgibacillus</taxon>
    </lineage>
</organism>
<dbReference type="Gene3D" id="3.30.1380.20">
    <property type="entry name" value="Trafficking protein particle complex subunit 3"/>
    <property type="match status" value="1"/>
</dbReference>
<evidence type="ECO:0000313" key="2">
    <source>
        <dbReference type="Proteomes" id="UP001595989"/>
    </source>
</evidence>
<reference evidence="2" key="1">
    <citation type="journal article" date="2019" name="Int. J. Syst. Evol. Microbiol.">
        <title>The Global Catalogue of Microorganisms (GCM) 10K type strain sequencing project: providing services to taxonomists for standard genome sequencing and annotation.</title>
        <authorList>
            <consortium name="The Broad Institute Genomics Platform"/>
            <consortium name="The Broad Institute Genome Sequencing Center for Infectious Disease"/>
            <person name="Wu L."/>
            <person name="Ma J."/>
        </authorList>
    </citation>
    <scope>NUCLEOTIDE SEQUENCE [LARGE SCALE GENOMIC DNA]</scope>
    <source>
        <strain evidence="2">CGMCC 4.7426</strain>
    </source>
</reference>
<dbReference type="EMBL" id="JBHSFU010000001">
    <property type="protein sequence ID" value="MFC4556614.1"/>
    <property type="molecule type" value="Genomic_DNA"/>
</dbReference>
<dbReference type="InterPro" id="IPR019642">
    <property type="entry name" value="DUF2507"/>
</dbReference>
<dbReference type="SUPFAM" id="SSF111126">
    <property type="entry name" value="Ligand-binding domain in the NO signalling and Golgi transport"/>
    <property type="match status" value="1"/>
</dbReference>
<dbReference type="RefSeq" id="WP_390292543.1">
    <property type="nucleotide sequence ID" value="NZ_JBHSFU010000001.1"/>
</dbReference>
<keyword evidence="2" id="KW-1185">Reference proteome</keyword>
<name>A0ABV9DEC1_9BACI</name>
<protein>
    <submittedName>
        <fullName evidence="1">YslB family protein</fullName>
    </submittedName>
</protein>
<evidence type="ECO:0000313" key="1">
    <source>
        <dbReference type="EMBL" id="MFC4556614.1"/>
    </source>
</evidence>
<dbReference type="Proteomes" id="UP001595989">
    <property type="component" value="Unassembled WGS sequence"/>
</dbReference>
<gene>
    <name evidence="1" type="ORF">ACFO3D_00150</name>
</gene>
<accession>A0ABV9DEC1</accession>
<sequence>MVNEQKSISVETLDKLHTSGAGYDVLRYVGLPDLFGTESDTLLYFMGKNLARKLETRTIDDIVFFFDKMGWGKLDLYKEKKKGMTFHLMADAVVYRLNAPIDAEFRLEAGFLAEAVQIIKGRQSECQESINQKLAQIEFSVMYID</sequence>
<proteinExistence type="predicted"/>
<dbReference type="Pfam" id="PF10702">
    <property type="entry name" value="DUF2507"/>
    <property type="match status" value="1"/>
</dbReference>
<dbReference type="InterPro" id="IPR024096">
    <property type="entry name" value="NO_sig/Golgi_transp_ligand-bd"/>
</dbReference>